<dbReference type="PROSITE" id="PS51257">
    <property type="entry name" value="PROKAR_LIPOPROTEIN"/>
    <property type="match status" value="1"/>
</dbReference>
<dbReference type="PANTHER" id="PTHR37833">
    <property type="entry name" value="LIPOPROTEIN-RELATED"/>
    <property type="match status" value="1"/>
</dbReference>
<dbReference type="Pfam" id="PF07610">
    <property type="entry name" value="DUF1573"/>
    <property type="match status" value="1"/>
</dbReference>
<sequence>MKKIALFAFLGLTIAFSGCSRDEKKGGQKQANSKLPVFALVDSAAYDFGTIQEGAIVEHEFKFRNDGEYPLILNNISSSCGCTTPEWPKDPIEPNQTSSIKVRFDSKHKVGPQVKTITVYANTEPAYTELRLKGIVNAAPQPAVADSAAEKQTAEK</sequence>
<proteinExistence type="predicted"/>
<dbReference type="RefSeq" id="WP_353721569.1">
    <property type="nucleotide sequence ID" value="NZ_CP159289.1"/>
</dbReference>
<dbReference type="PANTHER" id="PTHR37833:SF1">
    <property type="entry name" value="SIGNAL PEPTIDE PROTEIN"/>
    <property type="match status" value="1"/>
</dbReference>
<evidence type="ECO:0000313" key="1">
    <source>
        <dbReference type="EMBL" id="XCH26275.1"/>
    </source>
</evidence>
<dbReference type="AlphaFoldDB" id="A0AAU8FR04"/>
<gene>
    <name evidence="1" type="ORF">ABV298_07690</name>
</gene>
<dbReference type="InterPro" id="IPR011467">
    <property type="entry name" value="DUF1573"/>
</dbReference>
<organism evidence="1">
    <name type="scientific">Dyadobacter sp. 676</name>
    <dbReference type="NCBI Taxonomy" id="3088362"/>
    <lineage>
        <taxon>Bacteria</taxon>
        <taxon>Pseudomonadati</taxon>
        <taxon>Bacteroidota</taxon>
        <taxon>Cytophagia</taxon>
        <taxon>Cytophagales</taxon>
        <taxon>Spirosomataceae</taxon>
        <taxon>Dyadobacter</taxon>
    </lineage>
</organism>
<dbReference type="InterPro" id="IPR013783">
    <property type="entry name" value="Ig-like_fold"/>
</dbReference>
<dbReference type="Gene3D" id="2.60.40.10">
    <property type="entry name" value="Immunoglobulins"/>
    <property type="match status" value="1"/>
</dbReference>
<protein>
    <submittedName>
        <fullName evidence="1">DUF1573 domain-containing protein</fullName>
    </submittedName>
</protein>
<dbReference type="EMBL" id="CP159289">
    <property type="protein sequence ID" value="XCH26275.1"/>
    <property type="molecule type" value="Genomic_DNA"/>
</dbReference>
<reference evidence="1" key="1">
    <citation type="submission" date="2024-06" db="EMBL/GenBank/DDBJ databases">
        <title>Sequencing and assembly of the genome of Dyadobacter sp. strain 676, a symbiont of Cyamopsis tetragonoloba.</title>
        <authorList>
            <person name="Guro P."/>
            <person name="Sazanova A."/>
            <person name="Kuznetsova I."/>
            <person name="Belimov A."/>
            <person name="Safronova V."/>
        </authorList>
    </citation>
    <scope>NUCLEOTIDE SEQUENCE</scope>
    <source>
        <strain evidence="1">676</strain>
    </source>
</reference>
<accession>A0AAU8FR04</accession>
<name>A0AAU8FR04_9BACT</name>